<dbReference type="GO" id="GO:0015485">
    <property type="term" value="F:cholesterol binding"/>
    <property type="evidence" value="ECO:0007669"/>
    <property type="project" value="TreeGrafter"/>
</dbReference>
<dbReference type="GO" id="GO:0005886">
    <property type="term" value="C:plasma membrane"/>
    <property type="evidence" value="ECO:0007669"/>
    <property type="project" value="TreeGrafter"/>
</dbReference>
<evidence type="ECO:0000256" key="2">
    <source>
        <dbReference type="SAM" id="Phobius"/>
    </source>
</evidence>
<keyword evidence="4" id="KW-1185">Reference proteome</keyword>
<organism evidence="3 4">
    <name type="scientific">Caenorhabditis japonica</name>
    <dbReference type="NCBI Taxonomy" id="281687"/>
    <lineage>
        <taxon>Eukaryota</taxon>
        <taxon>Metazoa</taxon>
        <taxon>Ecdysozoa</taxon>
        <taxon>Nematoda</taxon>
        <taxon>Chromadorea</taxon>
        <taxon>Rhabditida</taxon>
        <taxon>Rhabditina</taxon>
        <taxon>Rhabditomorpha</taxon>
        <taxon>Rhabditoidea</taxon>
        <taxon>Rhabditidae</taxon>
        <taxon>Peloderinae</taxon>
        <taxon>Caenorhabditis</taxon>
    </lineage>
</organism>
<accession>A0A8R1HWN2</accession>
<keyword evidence="2" id="KW-0472">Membrane</keyword>
<feature type="region of interest" description="Disordered" evidence="1">
    <location>
        <begin position="244"/>
        <end position="270"/>
    </location>
</feature>
<dbReference type="OMA" id="WMYLQEI"/>
<dbReference type="Proteomes" id="UP000005237">
    <property type="component" value="Unassembled WGS sequence"/>
</dbReference>
<proteinExistence type="predicted"/>
<evidence type="ECO:0008006" key="5">
    <source>
        <dbReference type="Google" id="ProtNLM"/>
    </source>
</evidence>
<name>A0A8R1HWN2_CAEJA</name>
<evidence type="ECO:0000313" key="3">
    <source>
        <dbReference type="EnsemblMetazoa" id="CJA11749.1"/>
    </source>
</evidence>
<dbReference type="AlphaFoldDB" id="A0A8R1HWN2"/>
<keyword evidence="2" id="KW-0812">Transmembrane</keyword>
<sequence length="270" mass="30032">MALAKAAINMTRRGRIRSVYFSTFFKKLNLSDSMELYEAWRFAQFLADDMQAKLGLKEARVFVYSTFFPFYEQYLTLGTTVYTLVVLVLFVAFTTISLFLRVNLAGSLVTVFILLSSFLHLMAWMYLQEINVNVVSTINMTMSLGIAVEFVVQILHGFYNSKKAKRADRAVAALVDNGATTLSGIFPAIMLTAGCLAFADSQVLITYFCFLLFGIGFVCTIHGVVYMPVLLSIFGPDFYQPISEQSSDENEMSNSSSSSPTSSLDTSDTP</sequence>
<feature type="compositionally biased region" description="Low complexity" evidence="1">
    <location>
        <begin position="252"/>
        <end position="270"/>
    </location>
</feature>
<dbReference type="GO" id="GO:0042632">
    <property type="term" value="P:cholesterol homeostasis"/>
    <property type="evidence" value="ECO:0007669"/>
    <property type="project" value="TreeGrafter"/>
</dbReference>
<evidence type="ECO:0000256" key="1">
    <source>
        <dbReference type="SAM" id="MobiDB-lite"/>
    </source>
</evidence>
<dbReference type="PANTHER" id="PTHR45727">
    <property type="entry name" value="NPC INTRACELLULAR CHOLESTEROL TRANSPORTER 1"/>
    <property type="match status" value="1"/>
</dbReference>
<dbReference type="EnsemblMetazoa" id="CJA11749.1">
    <property type="protein sequence ID" value="CJA11749.1"/>
    <property type="gene ID" value="WBGene00130953"/>
</dbReference>
<dbReference type="Gene3D" id="1.20.1640.10">
    <property type="entry name" value="Multidrug efflux transporter AcrB transmembrane domain"/>
    <property type="match status" value="1"/>
</dbReference>
<reference evidence="3" key="2">
    <citation type="submission" date="2022-06" db="UniProtKB">
        <authorList>
            <consortium name="EnsemblMetazoa"/>
        </authorList>
    </citation>
    <scope>IDENTIFICATION</scope>
    <source>
        <strain evidence="3">DF5081</strain>
    </source>
</reference>
<keyword evidence="2" id="KW-1133">Transmembrane helix</keyword>
<feature type="transmembrane region" description="Helical" evidence="2">
    <location>
        <begin position="74"/>
        <end position="100"/>
    </location>
</feature>
<dbReference type="GO" id="GO:0015918">
    <property type="term" value="P:sterol transport"/>
    <property type="evidence" value="ECO:0007669"/>
    <property type="project" value="TreeGrafter"/>
</dbReference>
<protein>
    <recommendedName>
        <fullName evidence="5">SSD domain-containing protein</fullName>
    </recommendedName>
</protein>
<reference evidence="4" key="1">
    <citation type="submission" date="2010-08" db="EMBL/GenBank/DDBJ databases">
        <authorList>
            <consortium name="Caenorhabditis japonica Sequencing Consortium"/>
            <person name="Wilson R.K."/>
        </authorList>
    </citation>
    <scope>NUCLEOTIDE SEQUENCE [LARGE SCALE GENOMIC DNA]</scope>
    <source>
        <strain evidence="4">DF5081</strain>
    </source>
</reference>
<feature type="transmembrane region" description="Helical" evidence="2">
    <location>
        <begin position="171"/>
        <end position="199"/>
    </location>
</feature>
<dbReference type="SUPFAM" id="SSF82866">
    <property type="entry name" value="Multidrug efflux transporter AcrB transmembrane domain"/>
    <property type="match status" value="1"/>
</dbReference>
<evidence type="ECO:0000313" key="4">
    <source>
        <dbReference type="Proteomes" id="UP000005237"/>
    </source>
</evidence>
<feature type="transmembrane region" description="Helical" evidence="2">
    <location>
        <begin position="138"/>
        <end position="159"/>
    </location>
</feature>
<dbReference type="PANTHER" id="PTHR45727:SF2">
    <property type="entry name" value="NPC INTRACELLULAR CHOLESTEROL TRANSPORTER 1"/>
    <property type="match status" value="1"/>
</dbReference>
<feature type="transmembrane region" description="Helical" evidence="2">
    <location>
        <begin position="205"/>
        <end position="231"/>
    </location>
</feature>
<dbReference type="GO" id="GO:0030299">
    <property type="term" value="P:intestinal cholesterol absorption"/>
    <property type="evidence" value="ECO:0007669"/>
    <property type="project" value="TreeGrafter"/>
</dbReference>
<feature type="transmembrane region" description="Helical" evidence="2">
    <location>
        <begin position="107"/>
        <end position="126"/>
    </location>
</feature>